<dbReference type="CDD" id="cd05403">
    <property type="entry name" value="NT_KNTase_like"/>
    <property type="match status" value="1"/>
</dbReference>
<accession>A0A7G9R9H2</accession>
<dbReference type="GO" id="GO:0016779">
    <property type="term" value="F:nucleotidyltransferase activity"/>
    <property type="evidence" value="ECO:0007669"/>
    <property type="project" value="InterPro"/>
</dbReference>
<reference evidence="2 3" key="1">
    <citation type="submission" date="2020-08" db="EMBL/GenBank/DDBJ databases">
        <title>Genome sequence of Nocardioides mesophilus KACC 16243T.</title>
        <authorList>
            <person name="Hyun D.-W."/>
            <person name="Bae J.-W."/>
        </authorList>
    </citation>
    <scope>NUCLEOTIDE SEQUENCE [LARGE SCALE GENOMIC DNA]</scope>
    <source>
        <strain evidence="2 3">KACC 16243</strain>
    </source>
</reference>
<evidence type="ECO:0000259" key="1">
    <source>
        <dbReference type="Pfam" id="PF01909"/>
    </source>
</evidence>
<dbReference type="SUPFAM" id="SSF81301">
    <property type="entry name" value="Nucleotidyltransferase"/>
    <property type="match status" value="1"/>
</dbReference>
<name>A0A7G9R9H2_9ACTN</name>
<protein>
    <submittedName>
        <fullName evidence="2">Nucleotidyltransferase domain-containing protein</fullName>
    </submittedName>
</protein>
<evidence type="ECO:0000313" key="3">
    <source>
        <dbReference type="Proteomes" id="UP000515947"/>
    </source>
</evidence>
<dbReference type="AlphaFoldDB" id="A0A7G9R9H2"/>
<dbReference type="Pfam" id="PF01909">
    <property type="entry name" value="NTP_transf_2"/>
    <property type="match status" value="1"/>
</dbReference>
<keyword evidence="2" id="KW-0808">Transferase</keyword>
<gene>
    <name evidence="2" type="ORF">H9L09_17415</name>
</gene>
<dbReference type="InterPro" id="IPR002934">
    <property type="entry name" value="Polymerase_NTP_transf_dom"/>
</dbReference>
<dbReference type="RefSeq" id="WP_187578089.1">
    <property type="nucleotide sequence ID" value="NZ_CP060713.1"/>
</dbReference>
<dbReference type="EMBL" id="CP060713">
    <property type="protein sequence ID" value="QNN52247.1"/>
    <property type="molecule type" value="Genomic_DNA"/>
</dbReference>
<dbReference type="InterPro" id="IPR043519">
    <property type="entry name" value="NT_sf"/>
</dbReference>
<sequence>MASPPSWHALLDRFLAQASSDPRVRGVWLTGSRGSGTADELSDVDLFVLVAEAHLAAYVGGWLTDVAPHYRPLLARRLGPAPVFHHILPGWLRWDVVVGGPAQLHDLDADGVQELLNRDGVSPAPLPATGPDRAAVRGMTEEFLRVLGLLPVVVGRGELVTAADGAMLLRQLLTTLLRYRVEGPRLSGALHLSRVLPADELAALAALPPVWAERGAVVRAHLAVAAIFLPAARDLLGPDHPVELEAACREHLHRQLGLDLPA</sequence>
<feature type="domain" description="Polymerase nucleotidyl transferase" evidence="1">
    <location>
        <begin position="18"/>
        <end position="53"/>
    </location>
</feature>
<dbReference type="Proteomes" id="UP000515947">
    <property type="component" value="Chromosome"/>
</dbReference>
<proteinExistence type="predicted"/>
<keyword evidence="3" id="KW-1185">Reference proteome</keyword>
<organism evidence="2 3">
    <name type="scientific">Nocardioides mesophilus</name>
    <dbReference type="NCBI Taxonomy" id="433659"/>
    <lineage>
        <taxon>Bacteria</taxon>
        <taxon>Bacillati</taxon>
        <taxon>Actinomycetota</taxon>
        <taxon>Actinomycetes</taxon>
        <taxon>Propionibacteriales</taxon>
        <taxon>Nocardioidaceae</taxon>
        <taxon>Nocardioides</taxon>
    </lineage>
</organism>
<dbReference type="Gene3D" id="3.30.460.10">
    <property type="entry name" value="Beta Polymerase, domain 2"/>
    <property type="match status" value="1"/>
</dbReference>
<dbReference type="KEGG" id="nmes:H9L09_17415"/>
<evidence type="ECO:0000313" key="2">
    <source>
        <dbReference type="EMBL" id="QNN52247.1"/>
    </source>
</evidence>